<feature type="compositionally biased region" description="Basic and acidic residues" evidence="2">
    <location>
        <begin position="183"/>
        <end position="206"/>
    </location>
</feature>
<name>A0A388KVD5_CHABU</name>
<reference evidence="3 4" key="1">
    <citation type="journal article" date="2018" name="Cell">
        <title>The Chara Genome: Secondary Complexity and Implications for Plant Terrestrialization.</title>
        <authorList>
            <person name="Nishiyama T."/>
            <person name="Sakayama H."/>
            <person name="Vries J.D."/>
            <person name="Buschmann H."/>
            <person name="Saint-Marcoux D."/>
            <person name="Ullrich K.K."/>
            <person name="Haas F.B."/>
            <person name="Vanderstraeten L."/>
            <person name="Becker D."/>
            <person name="Lang D."/>
            <person name="Vosolsobe S."/>
            <person name="Rombauts S."/>
            <person name="Wilhelmsson P.K.I."/>
            <person name="Janitza P."/>
            <person name="Kern R."/>
            <person name="Heyl A."/>
            <person name="Rumpler F."/>
            <person name="Villalobos L.I.A.C."/>
            <person name="Clay J.M."/>
            <person name="Skokan R."/>
            <person name="Toyoda A."/>
            <person name="Suzuki Y."/>
            <person name="Kagoshima H."/>
            <person name="Schijlen E."/>
            <person name="Tajeshwar N."/>
            <person name="Catarino B."/>
            <person name="Hetherington A.J."/>
            <person name="Saltykova A."/>
            <person name="Bonnot C."/>
            <person name="Breuninger H."/>
            <person name="Symeonidi A."/>
            <person name="Radhakrishnan G.V."/>
            <person name="Van Nieuwerburgh F."/>
            <person name="Deforce D."/>
            <person name="Chang C."/>
            <person name="Karol K.G."/>
            <person name="Hedrich R."/>
            <person name="Ulvskov P."/>
            <person name="Glockner G."/>
            <person name="Delwiche C.F."/>
            <person name="Petrasek J."/>
            <person name="Van de Peer Y."/>
            <person name="Friml J."/>
            <person name="Beilby M."/>
            <person name="Dolan L."/>
            <person name="Kohara Y."/>
            <person name="Sugano S."/>
            <person name="Fujiyama A."/>
            <person name="Delaux P.-M."/>
            <person name="Quint M."/>
            <person name="TheiBen G."/>
            <person name="Hagemann M."/>
            <person name="Harholt J."/>
            <person name="Dunand C."/>
            <person name="Zachgo S."/>
            <person name="Langdale J."/>
            <person name="Maumus F."/>
            <person name="Straeten D.V.D."/>
            <person name="Gould S.B."/>
            <person name="Rensing S.A."/>
        </authorList>
    </citation>
    <scope>NUCLEOTIDE SEQUENCE [LARGE SCALE GENOMIC DNA]</scope>
    <source>
        <strain evidence="3 4">S276</strain>
    </source>
</reference>
<organism evidence="3 4">
    <name type="scientific">Chara braunii</name>
    <name type="common">Braun's stonewort</name>
    <dbReference type="NCBI Taxonomy" id="69332"/>
    <lineage>
        <taxon>Eukaryota</taxon>
        <taxon>Viridiplantae</taxon>
        <taxon>Streptophyta</taxon>
        <taxon>Charophyceae</taxon>
        <taxon>Charales</taxon>
        <taxon>Characeae</taxon>
        <taxon>Chara</taxon>
    </lineage>
</organism>
<evidence type="ECO:0000256" key="2">
    <source>
        <dbReference type="SAM" id="MobiDB-lite"/>
    </source>
</evidence>
<keyword evidence="1" id="KW-0175">Coiled coil</keyword>
<dbReference type="AlphaFoldDB" id="A0A388KVD5"/>
<keyword evidence="4" id="KW-1185">Reference proteome</keyword>
<accession>A0A388KVD5</accession>
<dbReference type="Proteomes" id="UP000265515">
    <property type="component" value="Unassembled WGS sequence"/>
</dbReference>
<feature type="region of interest" description="Disordered" evidence="2">
    <location>
        <begin position="33"/>
        <end position="208"/>
    </location>
</feature>
<dbReference type="EMBL" id="BFEA01000195">
    <property type="protein sequence ID" value="GBG74040.1"/>
    <property type="molecule type" value="Genomic_DNA"/>
</dbReference>
<dbReference type="Gramene" id="GBG74040">
    <property type="protein sequence ID" value="GBG74040"/>
    <property type="gene ID" value="CBR_g17750"/>
</dbReference>
<gene>
    <name evidence="3" type="ORF">CBR_g17750</name>
</gene>
<proteinExistence type="predicted"/>
<comment type="caution">
    <text evidence="3">The sequence shown here is derived from an EMBL/GenBank/DDBJ whole genome shotgun (WGS) entry which is preliminary data.</text>
</comment>
<evidence type="ECO:0000313" key="4">
    <source>
        <dbReference type="Proteomes" id="UP000265515"/>
    </source>
</evidence>
<sequence>MRIAYTQARQDRTRKKRLQEKGVVDWKEIDELQEREAEDEEEEDVPLKRQRNKARVVPKSSSRASDQAEEGEKEEGEAATRRRRSLAGASVAQRERKIEEKRPIEVGRKRVVERRTEKEGGARKKKETGGGEKIQERDMVPRVVRTKGPIRDREVVEGEKGEEEVRLKGGKGVEVGTKKRKVERGEPSQLRKEVEEEQKSKDERAQREKKRKGWRNYIIRMLQDDDLPVNSTWDVKLKRMLFSELVNSSKHLRNLQKMMGLHDMLDKKCTRLFEEYAEIARKMEKMEGENGMKGFREDVDAIGKGLQAELKGSIKLFTQGFFYYIPRLLKEMSRLRKKEEERDAQVVKLIEDVEGMKKEVEELKKGKEELKKQVSTLKASLTIKGKELEDEAAARGRVEKKVEGLCSEVSVQG</sequence>
<feature type="coiled-coil region" evidence="1">
    <location>
        <begin position="346"/>
        <end position="380"/>
    </location>
</feature>
<protein>
    <submittedName>
        <fullName evidence="3">Uncharacterized protein</fullName>
    </submittedName>
</protein>
<feature type="compositionally biased region" description="Acidic residues" evidence="2">
    <location>
        <begin position="67"/>
        <end position="77"/>
    </location>
</feature>
<evidence type="ECO:0000256" key="1">
    <source>
        <dbReference type="SAM" id="Coils"/>
    </source>
</evidence>
<feature type="compositionally biased region" description="Basic and acidic residues" evidence="2">
    <location>
        <begin position="93"/>
        <end position="140"/>
    </location>
</feature>
<evidence type="ECO:0000313" key="3">
    <source>
        <dbReference type="EMBL" id="GBG74040.1"/>
    </source>
</evidence>
<feature type="compositionally biased region" description="Basic and acidic residues" evidence="2">
    <location>
        <begin position="149"/>
        <end position="167"/>
    </location>
</feature>